<dbReference type="Proteomes" id="UP000076268">
    <property type="component" value="Unassembled WGS sequence"/>
</dbReference>
<dbReference type="EMBL" id="LSGP01000017">
    <property type="protein sequence ID" value="KYZ76179.1"/>
    <property type="molecule type" value="Genomic_DNA"/>
</dbReference>
<organism evidence="1 2">
    <name type="scientific">Anaerosporomusa subterranea</name>
    <dbReference type="NCBI Taxonomy" id="1794912"/>
    <lineage>
        <taxon>Bacteria</taxon>
        <taxon>Bacillati</taxon>
        <taxon>Bacillota</taxon>
        <taxon>Negativicutes</taxon>
        <taxon>Acetonemataceae</taxon>
        <taxon>Anaerosporomusa</taxon>
    </lineage>
</organism>
<dbReference type="STRING" id="1794912.AXX12_06975"/>
<dbReference type="OrthoDB" id="9800780at2"/>
<dbReference type="AlphaFoldDB" id="A0A154BQK2"/>
<sequence>MGNTHTTSLQPGRVIADSGNAGSVLYGPFSFSVSGSIRPFIDWLNQKSHPYGRILSKWNPGSREFSAAWLYLGANDPQGFLELQEMFYIAS</sequence>
<name>A0A154BQK2_ANASB</name>
<evidence type="ECO:0000313" key="2">
    <source>
        <dbReference type="Proteomes" id="UP000076268"/>
    </source>
</evidence>
<reference evidence="1 2" key="1">
    <citation type="submission" date="2016-02" db="EMBL/GenBank/DDBJ databases">
        <title>Anaerosporomusa subterraneum gen. nov., sp. nov., a spore-forming obligate anaerobe isolated from saprolite.</title>
        <authorList>
            <person name="Choi J.K."/>
            <person name="Shah M."/>
            <person name="Yee N."/>
        </authorList>
    </citation>
    <scope>NUCLEOTIDE SEQUENCE [LARGE SCALE GENOMIC DNA]</scope>
    <source>
        <strain evidence="1 2">RU4</strain>
    </source>
</reference>
<comment type="caution">
    <text evidence="1">The sequence shown here is derived from an EMBL/GenBank/DDBJ whole genome shotgun (WGS) entry which is preliminary data.</text>
</comment>
<accession>A0A154BQK2</accession>
<keyword evidence="2" id="KW-1185">Reference proteome</keyword>
<evidence type="ECO:0000313" key="1">
    <source>
        <dbReference type="EMBL" id="KYZ76179.1"/>
    </source>
</evidence>
<dbReference type="RefSeq" id="WP_066241169.1">
    <property type="nucleotide sequence ID" value="NZ_LSGP01000017.1"/>
</dbReference>
<gene>
    <name evidence="1" type="ORF">AXX12_06975</name>
</gene>
<proteinExistence type="predicted"/>
<protein>
    <submittedName>
        <fullName evidence="1">Uncharacterized protein</fullName>
    </submittedName>
</protein>